<evidence type="ECO:0000256" key="5">
    <source>
        <dbReference type="ARBA" id="ARBA00022970"/>
    </source>
</evidence>
<gene>
    <name evidence="7" type="ORF">D0Z08_26700</name>
</gene>
<dbReference type="PANTHER" id="PTHR43820">
    <property type="entry name" value="HIGH-AFFINITY BRANCHED-CHAIN AMINO ACID TRANSPORT ATP-BINDING PROTEIN LIVF"/>
    <property type="match status" value="1"/>
</dbReference>
<accession>A0A417XUL2</accession>
<dbReference type="GO" id="GO:0015658">
    <property type="term" value="F:branched-chain amino acid transmembrane transporter activity"/>
    <property type="evidence" value="ECO:0007669"/>
    <property type="project" value="TreeGrafter"/>
</dbReference>
<dbReference type="RefSeq" id="WP_118928336.1">
    <property type="nucleotide sequence ID" value="NZ_QXGH01000037.1"/>
</dbReference>
<dbReference type="PROSITE" id="PS50893">
    <property type="entry name" value="ABC_TRANSPORTER_2"/>
    <property type="match status" value="1"/>
</dbReference>
<organism evidence="7 8">
    <name type="scientific">Nocardioides immobilis</name>
    <dbReference type="NCBI Taxonomy" id="2049295"/>
    <lineage>
        <taxon>Bacteria</taxon>
        <taxon>Bacillati</taxon>
        <taxon>Actinomycetota</taxon>
        <taxon>Actinomycetes</taxon>
        <taxon>Propionibacteriales</taxon>
        <taxon>Nocardioidaceae</taxon>
        <taxon>Nocardioides</taxon>
    </lineage>
</organism>
<dbReference type="SMART" id="SM00382">
    <property type="entry name" value="AAA"/>
    <property type="match status" value="1"/>
</dbReference>
<dbReference type="CDD" id="cd03224">
    <property type="entry name" value="ABC_TM1139_LivF_branched"/>
    <property type="match status" value="1"/>
</dbReference>
<dbReference type="Gene3D" id="3.40.50.300">
    <property type="entry name" value="P-loop containing nucleotide triphosphate hydrolases"/>
    <property type="match status" value="1"/>
</dbReference>
<evidence type="ECO:0000256" key="1">
    <source>
        <dbReference type="ARBA" id="ARBA00005417"/>
    </source>
</evidence>
<dbReference type="PROSITE" id="PS00211">
    <property type="entry name" value="ABC_TRANSPORTER_1"/>
    <property type="match status" value="1"/>
</dbReference>
<keyword evidence="3" id="KW-0547">Nucleotide-binding</keyword>
<dbReference type="SUPFAM" id="SSF52540">
    <property type="entry name" value="P-loop containing nucleoside triphosphate hydrolases"/>
    <property type="match status" value="1"/>
</dbReference>
<comment type="caution">
    <text evidence="7">The sequence shown here is derived from an EMBL/GenBank/DDBJ whole genome shotgun (WGS) entry which is preliminary data.</text>
</comment>
<feature type="domain" description="ABC transporter" evidence="6">
    <location>
        <begin position="6"/>
        <end position="234"/>
    </location>
</feature>
<keyword evidence="4 7" id="KW-0067">ATP-binding</keyword>
<evidence type="ECO:0000256" key="4">
    <source>
        <dbReference type="ARBA" id="ARBA00022840"/>
    </source>
</evidence>
<evidence type="ECO:0000313" key="8">
    <source>
        <dbReference type="Proteomes" id="UP000283644"/>
    </source>
</evidence>
<sequence>MSDLALRLESVTGGYGDTTVIRDVSLEVPRGAVIALLGPNGAGKTTLLKMVSGVLTPASGRIFRGDEDITAARIHRRSARGLCHIPDGHGIFPSLTVKENLVLSSPKGQERASIEKATSAFPALGQRLGQTAGSMSGGQQQMLAVVRSYLKSPDLILIDEVSMGLAPVVVDEIFAFISDLSAQGTSMLLVEQYVARVLAIASHVYMLNQGSITLSCSAEELRRSDLFDHYLSTGGAPADVPARTGDR</sequence>
<keyword evidence="8" id="KW-1185">Reference proteome</keyword>
<reference evidence="7 8" key="1">
    <citation type="submission" date="2018-09" db="EMBL/GenBank/DDBJ databases">
        <title>Genome sequencing of Nocardioides immobilis CCTCC AB 2017083 for comparison to Nocardioides silvaticus.</title>
        <authorList>
            <person name="Li C."/>
            <person name="Wang G."/>
        </authorList>
    </citation>
    <scope>NUCLEOTIDE SEQUENCE [LARGE SCALE GENOMIC DNA]</scope>
    <source>
        <strain evidence="7 8">CCTCC AB 2017083</strain>
    </source>
</reference>
<dbReference type="GO" id="GO:0005524">
    <property type="term" value="F:ATP binding"/>
    <property type="evidence" value="ECO:0007669"/>
    <property type="project" value="UniProtKB-KW"/>
</dbReference>
<evidence type="ECO:0000259" key="6">
    <source>
        <dbReference type="PROSITE" id="PS50893"/>
    </source>
</evidence>
<dbReference type="InterPro" id="IPR017871">
    <property type="entry name" value="ABC_transporter-like_CS"/>
</dbReference>
<dbReference type="OrthoDB" id="9776369at2"/>
<dbReference type="InterPro" id="IPR052156">
    <property type="entry name" value="BCAA_Transport_ATP-bd_LivF"/>
</dbReference>
<dbReference type="InterPro" id="IPR027417">
    <property type="entry name" value="P-loop_NTPase"/>
</dbReference>
<evidence type="ECO:0000256" key="3">
    <source>
        <dbReference type="ARBA" id="ARBA00022741"/>
    </source>
</evidence>
<evidence type="ECO:0000313" key="7">
    <source>
        <dbReference type="EMBL" id="RHW23985.1"/>
    </source>
</evidence>
<dbReference type="PANTHER" id="PTHR43820:SF4">
    <property type="entry name" value="HIGH-AFFINITY BRANCHED-CHAIN AMINO ACID TRANSPORT ATP-BINDING PROTEIN LIVF"/>
    <property type="match status" value="1"/>
</dbReference>
<keyword evidence="2" id="KW-0813">Transport</keyword>
<dbReference type="AlphaFoldDB" id="A0A417XUL2"/>
<dbReference type="GO" id="GO:0016887">
    <property type="term" value="F:ATP hydrolysis activity"/>
    <property type="evidence" value="ECO:0007669"/>
    <property type="project" value="InterPro"/>
</dbReference>
<dbReference type="Proteomes" id="UP000283644">
    <property type="component" value="Unassembled WGS sequence"/>
</dbReference>
<dbReference type="Pfam" id="PF00005">
    <property type="entry name" value="ABC_tran"/>
    <property type="match status" value="1"/>
</dbReference>
<evidence type="ECO:0000256" key="2">
    <source>
        <dbReference type="ARBA" id="ARBA00022448"/>
    </source>
</evidence>
<protein>
    <submittedName>
        <fullName evidence="7">ABC transporter ATP-binding protein</fullName>
    </submittedName>
</protein>
<dbReference type="GO" id="GO:0015807">
    <property type="term" value="P:L-amino acid transport"/>
    <property type="evidence" value="ECO:0007669"/>
    <property type="project" value="TreeGrafter"/>
</dbReference>
<name>A0A417XUL2_9ACTN</name>
<dbReference type="InterPro" id="IPR003439">
    <property type="entry name" value="ABC_transporter-like_ATP-bd"/>
</dbReference>
<proteinExistence type="inferred from homology"/>
<keyword evidence="5" id="KW-0029">Amino-acid transport</keyword>
<comment type="similarity">
    <text evidence="1">Belongs to the ABC transporter superfamily.</text>
</comment>
<dbReference type="EMBL" id="QXGH01000037">
    <property type="protein sequence ID" value="RHW23985.1"/>
    <property type="molecule type" value="Genomic_DNA"/>
</dbReference>
<dbReference type="InterPro" id="IPR003593">
    <property type="entry name" value="AAA+_ATPase"/>
</dbReference>